<dbReference type="Proteomes" id="UP000515156">
    <property type="component" value="Chromosome 3"/>
</dbReference>
<feature type="transmembrane region" description="Helical" evidence="12">
    <location>
        <begin position="270"/>
        <end position="290"/>
    </location>
</feature>
<accession>A0A6P7XKN9</accession>
<feature type="transmembrane region" description="Helical" evidence="12">
    <location>
        <begin position="60"/>
        <end position="80"/>
    </location>
</feature>
<feature type="transmembrane region" description="Helical" evidence="12">
    <location>
        <begin position="100"/>
        <end position="118"/>
    </location>
</feature>
<dbReference type="PRINTS" id="PR00237">
    <property type="entry name" value="GPCRRHODOPSN"/>
</dbReference>
<reference evidence="15" key="1">
    <citation type="submission" date="2025-08" db="UniProtKB">
        <authorList>
            <consortium name="RefSeq"/>
        </authorList>
    </citation>
    <scope>IDENTIFICATION</scope>
</reference>
<comment type="subcellular location">
    <subcellularLocation>
        <location evidence="1 12">Cell membrane</location>
        <topology evidence="1 12">Multi-pass membrane protein</topology>
    </subcellularLocation>
</comment>
<keyword evidence="5 12" id="KW-0552">Olfaction</keyword>
<dbReference type="GO" id="GO:0004984">
    <property type="term" value="F:olfactory receptor activity"/>
    <property type="evidence" value="ECO:0007669"/>
    <property type="project" value="InterPro"/>
</dbReference>
<dbReference type="GeneID" id="115464649"/>
<name>A0A6P7XKN9_9AMPH</name>
<gene>
    <name evidence="15" type="primary">LOC115464649</name>
</gene>
<evidence type="ECO:0000256" key="3">
    <source>
        <dbReference type="ARBA" id="ARBA00022606"/>
    </source>
</evidence>
<keyword evidence="8 12" id="KW-0472">Membrane</keyword>
<dbReference type="CDD" id="cd15225">
    <property type="entry name" value="7tmA_OR10A-like"/>
    <property type="match status" value="1"/>
</dbReference>
<evidence type="ECO:0000256" key="4">
    <source>
        <dbReference type="ARBA" id="ARBA00022692"/>
    </source>
</evidence>
<evidence type="ECO:0000256" key="2">
    <source>
        <dbReference type="ARBA" id="ARBA00022475"/>
    </source>
</evidence>
<dbReference type="PROSITE" id="PS00237">
    <property type="entry name" value="G_PROTEIN_RECEP_F1_1"/>
    <property type="match status" value="1"/>
</dbReference>
<feature type="domain" description="G-protein coupled receptors family 1 profile" evidence="13">
    <location>
        <begin position="39"/>
        <end position="288"/>
    </location>
</feature>
<dbReference type="RefSeq" id="XP_030050869.1">
    <property type="nucleotide sequence ID" value="XM_030195009.1"/>
</dbReference>
<feature type="transmembrane region" description="Helical" evidence="12">
    <location>
        <begin position="138"/>
        <end position="156"/>
    </location>
</feature>
<dbReference type="AlphaFoldDB" id="A0A6P7XKN9"/>
<dbReference type="GO" id="GO:0004930">
    <property type="term" value="F:G protein-coupled receptor activity"/>
    <property type="evidence" value="ECO:0007669"/>
    <property type="project" value="UniProtKB-KW"/>
</dbReference>
<organism evidence="14 15">
    <name type="scientific">Microcaecilia unicolor</name>
    <dbReference type="NCBI Taxonomy" id="1415580"/>
    <lineage>
        <taxon>Eukaryota</taxon>
        <taxon>Metazoa</taxon>
        <taxon>Chordata</taxon>
        <taxon>Craniata</taxon>
        <taxon>Vertebrata</taxon>
        <taxon>Euteleostomi</taxon>
        <taxon>Amphibia</taxon>
        <taxon>Gymnophiona</taxon>
        <taxon>Siphonopidae</taxon>
        <taxon>Microcaecilia</taxon>
    </lineage>
</organism>
<dbReference type="SUPFAM" id="SSF81321">
    <property type="entry name" value="Family A G protein-coupled receptor-like"/>
    <property type="match status" value="1"/>
</dbReference>
<evidence type="ECO:0000256" key="11">
    <source>
        <dbReference type="RuleBase" id="RU000688"/>
    </source>
</evidence>
<keyword evidence="10 11" id="KW-0807">Transducer</keyword>
<evidence type="ECO:0000256" key="8">
    <source>
        <dbReference type="ARBA" id="ARBA00023136"/>
    </source>
</evidence>
<proteinExistence type="inferred from homology"/>
<keyword evidence="6 12" id="KW-1133">Transmembrane helix</keyword>
<dbReference type="PRINTS" id="PR00245">
    <property type="entry name" value="OLFACTORYR"/>
</dbReference>
<feature type="transmembrane region" description="Helical" evidence="12">
    <location>
        <begin position="236"/>
        <end position="258"/>
    </location>
</feature>
<dbReference type="Gene3D" id="1.20.1070.10">
    <property type="entry name" value="Rhodopsin 7-helix transmembrane proteins"/>
    <property type="match status" value="1"/>
</dbReference>
<evidence type="ECO:0000313" key="14">
    <source>
        <dbReference type="Proteomes" id="UP000515156"/>
    </source>
</evidence>
<feature type="transmembrane region" description="Helical" evidence="12">
    <location>
        <begin position="201"/>
        <end position="224"/>
    </location>
</feature>
<evidence type="ECO:0000313" key="15">
    <source>
        <dbReference type="RefSeq" id="XP_030050869.1"/>
    </source>
</evidence>
<evidence type="ECO:0000256" key="7">
    <source>
        <dbReference type="ARBA" id="ARBA00023040"/>
    </source>
</evidence>
<feature type="transmembrane region" description="Helical" evidence="12">
    <location>
        <begin position="25"/>
        <end position="48"/>
    </location>
</feature>
<keyword evidence="7 11" id="KW-0297">G-protein coupled receptor</keyword>
<keyword evidence="9 11" id="KW-0675">Receptor</keyword>
<keyword evidence="3 12" id="KW-0716">Sensory transduction</keyword>
<keyword evidence="4 11" id="KW-0812">Transmembrane</keyword>
<dbReference type="InterPro" id="IPR050516">
    <property type="entry name" value="Olfactory_GPCR"/>
</dbReference>
<evidence type="ECO:0000256" key="10">
    <source>
        <dbReference type="ARBA" id="ARBA00023224"/>
    </source>
</evidence>
<protein>
    <recommendedName>
        <fullName evidence="12">Olfactory receptor</fullName>
    </recommendedName>
</protein>
<comment type="similarity">
    <text evidence="11">Belongs to the G-protein coupled receptor 1 family.</text>
</comment>
<evidence type="ECO:0000256" key="9">
    <source>
        <dbReference type="ARBA" id="ARBA00023170"/>
    </source>
</evidence>
<dbReference type="OrthoDB" id="6145535at2759"/>
<dbReference type="InterPro" id="IPR000276">
    <property type="entry name" value="GPCR_Rhodpsn"/>
</dbReference>
<dbReference type="KEGG" id="muo:115464649"/>
<evidence type="ECO:0000256" key="1">
    <source>
        <dbReference type="ARBA" id="ARBA00004651"/>
    </source>
</evidence>
<keyword evidence="14" id="KW-1185">Reference proteome</keyword>
<sequence length="318" mass="35813">MLNETAVTEFLLLGLSKYPHLQSEFFVLFLILYLMTLLGNTLIIIAIAMDSHLQTPMYFFLSNLSILEICYTSITMPYILMSLLMNSNTISSAACFAQTYLFTLCATVECLMLTVMAYDRYVAICDPLRYMIVMNKQVCLGLAAMCWFCGILNSVLQTYPVTLLPYCGPNEIDRMYCEIQPLVKLSCNDPYLNKILRSGSAIFFGIFCLILILISYVYITAAILRMNSAEGRHKAFSTCASHITVVALYYGALIFMYLRPSSSSSHKMDSLVSTLYSIVIPVLNPMIYSLRNKEVKGSLKRGLKKHVLVACKGFSLHK</sequence>
<keyword evidence="2 12" id="KW-1003">Cell membrane</keyword>
<evidence type="ECO:0000256" key="12">
    <source>
        <dbReference type="RuleBase" id="RU363047"/>
    </source>
</evidence>
<dbReference type="InterPro" id="IPR017452">
    <property type="entry name" value="GPCR_Rhodpsn_7TM"/>
</dbReference>
<dbReference type="GO" id="GO:0005886">
    <property type="term" value="C:plasma membrane"/>
    <property type="evidence" value="ECO:0007669"/>
    <property type="project" value="UniProtKB-SubCell"/>
</dbReference>
<dbReference type="InterPro" id="IPR000725">
    <property type="entry name" value="Olfact_rcpt"/>
</dbReference>
<dbReference type="Pfam" id="PF13853">
    <property type="entry name" value="7tm_4"/>
    <property type="match status" value="1"/>
</dbReference>
<dbReference type="InParanoid" id="A0A6P7XKN9"/>
<evidence type="ECO:0000256" key="6">
    <source>
        <dbReference type="ARBA" id="ARBA00022989"/>
    </source>
</evidence>
<evidence type="ECO:0000256" key="5">
    <source>
        <dbReference type="ARBA" id="ARBA00022725"/>
    </source>
</evidence>
<dbReference type="FunFam" id="1.20.1070.10:FF:000001">
    <property type="entry name" value="Olfactory receptor"/>
    <property type="match status" value="1"/>
</dbReference>
<evidence type="ECO:0000259" key="13">
    <source>
        <dbReference type="PROSITE" id="PS50262"/>
    </source>
</evidence>
<dbReference type="PROSITE" id="PS50262">
    <property type="entry name" value="G_PROTEIN_RECEP_F1_2"/>
    <property type="match status" value="1"/>
</dbReference>
<dbReference type="PANTHER" id="PTHR26452">
    <property type="entry name" value="OLFACTORY RECEPTOR"/>
    <property type="match status" value="1"/>
</dbReference>